<dbReference type="GO" id="GO:0006646">
    <property type="term" value="P:phosphatidylethanolamine biosynthetic process"/>
    <property type="evidence" value="ECO:0007669"/>
    <property type="project" value="TreeGrafter"/>
</dbReference>
<protein>
    <recommendedName>
        <fullName evidence="4">Choline kinase 2</fullName>
    </recommendedName>
</protein>
<dbReference type="SUPFAM" id="SSF56112">
    <property type="entry name" value="Protein kinase-like (PK-like)"/>
    <property type="match status" value="1"/>
</dbReference>
<name>A0AA88VL39_9ASTE</name>
<evidence type="ECO:0000313" key="3">
    <source>
        <dbReference type="Proteomes" id="UP001188597"/>
    </source>
</evidence>
<evidence type="ECO:0008006" key="4">
    <source>
        <dbReference type="Google" id="ProtNLM"/>
    </source>
</evidence>
<keyword evidence="3" id="KW-1185">Reference proteome</keyword>
<proteinExistence type="inferred from homology"/>
<dbReference type="AlphaFoldDB" id="A0AA88VL39"/>
<sequence>MTFFLIKLAAERKEATATIQKTAAPGDHPSDLEMEQLLQEVEEYTLASHLFWGLWGIISEHVNEIDFDYMEYARQRFKQYWLRKHEIFGSSGATAVSTEFLYGSKSEGLGRNNGHKFWSLSFSLVKDKKMSAEEKVPAPELPFAVVTGASKSRKPVGKATDGVGKRRVLLSPRELHYTANRAQTGEMRKKTFLPYRQARKYKKLLMLTNPEADRNRKLVVKDPCYSIVMYLTIVCNAGQSLITA</sequence>
<dbReference type="PANTHER" id="PTHR22603:SF81">
    <property type="entry name" value="CHOLINE KINASE 2-RELATED"/>
    <property type="match status" value="1"/>
</dbReference>
<dbReference type="Gene3D" id="3.90.1200.10">
    <property type="match status" value="1"/>
</dbReference>
<dbReference type="InterPro" id="IPR011009">
    <property type="entry name" value="Kinase-like_dom_sf"/>
</dbReference>
<evidence type="ECO:0000256" key="1">
    <source>
        <dbReference type="ARBA" id="ARBA00038211"/>
    </source>
</evidence>
<comment type="similarity">
    <text evidence="1">Belongs to the choline/ethanolamine kinase family.</text>
</comment>
<organism evidence="2 3">
    <name type="scientific">Escallonia herrerae</name>
    <dbReference type="NCBI Taxonomy" id="1293975"/>
    <lineage>
        <taxon>Eukaryota</taxon>
        <taxon>Viridiplantae</taxon>
        <taxon>Streptophyta</taxon>
        <taxon>Embryophyta</taxon>
        <taxon>Tracheophyta</taxon>
        <taxon>Spermatophyta</taxon>
        <taxon>Magnoliopsida</taxon>
        <taxon>eudicotyledons</taxon>
        <taxon>Gunneridae</taxon>
        <taxon>Pentapetalae</taxon>
        <taxon>asterids</taxon>
        <taxon>campanulids</taxon>
        <taxon>Escalloniales</taxon>
        <taxon>Escalloniaceae</taxon>
        <taxon>Escallonia</taxon>
    </lineage>
</organism>
<dbReference type="PANTHER" id="PTHR22603">
    <property type="entry name" value="CHOLINE/ETHANOALAMINE KINASE"/>
    <property type="match status" value="1"/>
</dbReference>
<evidence type="ECO:0000313" key="2">
    <source>
        <dbReference type="EMBL" id="KAK3010855.1"/>
    </source>
</evidence>
<dbReference type="Proteomes" id="UP001188597">
    <property type="component" value="Unassembled WGS sequence"/>
</dbReference>
<dbReference type="InterPro" id="IPR012442">
    <property type="entry name" value="DUF1645_plant"/>
</dbReference>
<reference evidence="2" key="1">
    <citation type="submission" date="2022-12" db="EMBL/GenBank/DDBJ databases">
        <title>Draft genome assemblies for two species of Escallonia (Escalloniales).</title>
        <authorList>
            <person name="Chanderbali A."/>
            <person name="Dervinis C."/>
            <person name="Anghel I."/>
            <person name="Soltis D."/>
            <person name="Soltis P."/>
            <person name="Zapata F."/>
        </authorList>
    </citation>
    <scope>NUCLEOTIDE SEQUENCE</scope>
    <source>
        <strain evidence="2">UCBG64.0493</strain>
        <tissue evidence="2">Leaf</tissue>
    </source>
</reference>
<dbReference type="GO" id="GO:0005737">
    <property type="term" value="C:cytoplasm"/>
    <property type="evidence" value="ECO:0007669"/>
    <property type="project" value="TreeGrafter"/>
</dbReference>
<dbReference type="EMBL" id="JAVXUP010001503">
    <property type="protein sequence ID" value="KAK3010855.1"/>
    <property type="molecule type" value="Genomic_DNA"/>
</dbReference>
<gene>
    <name evidence="2" type="ORF">RJ639_012011</name>
</gene>
<dbReference type="GO" id="GO:0004103">
    <property type="term" value="F:choline kinase activity"/>
    <property type="evidence" value="ECO:0007669"/>
    <property type="project" value="TreeGrafter"/>
</dbReference>
<accession>A0AA88VL39</accession>
<dbReference type="GO" id="GO:0004305">
    <property type="term" value="F:ethanolamine kinase activity"/>
    <property type="evidence" value="ECO:0007669"/>
    <property type="project" value="TreeGrafter"/>
</dbReference>
<dbReference type="Pfam" id="PF01633">
    <property type="entry name" value="Choline_kinase"/>
    <property type="match status" value="1"/>
</dbReference>
<comment type="caution">
    <text evidence="2">The sequence shown here is derived from an EMBL/GenBank/DDBJ whole genome shotgun (WGS) entry which is preliminary data.</text>
</comment>
<dbReference type="Pfam" id="PF07816">
    <property type="entry name" value="DUF1645"/>
    <property type="match status" value="1"/>
</dbReference>